<keyword evidence="1" id="KW-1133">Transmembrane helix</keyword>
<keyword evidence="1" id="KW-0472">Membrane</keyword>
<feature type="transmembrane region" description="Helical" evidence="1">
    <location>
        <begin position="144"/>
        <end position="166"/>
    </location>
</feature>
<dbReference type="SMART" id="SM00267">
    <property type="entry name" value="GGDEF"/>
    <property type="match status" value="1"/>
</dbReference>
<proteinExistence type="predicted"/>
<dbReference type="CDD" id="cd01949">
    <property type="entry name" value="GGDEF"/>
    <property type="match status" value="1"/>
</dbReference>
<feature type="transmembrane region" description="Helical" evidence="1">
    <location>
        <begin position="114"/>
        <end position="132"/>
    </location>
</feature>
<reference evidence="3" key="1">
    <citation type="journal article" date="2015" name="Nature">
        <title>Complex archaea that bridge the gap between prokaryotes and eukaryotes.</title>
        <authorList>
            <person name="Spang A."/>
            <person name="Saw J.H."/>
            <person name="Jorgensen S.L."/>
            <person name="Zaremba-Niedzwiedzka K."/>
            <person name="Martijn J."/>
            <person name="Lind A.E."/>
            <person name="van Eijk R."/>
            <person name="Schleper C."/>
            <person name="Guy L."/>
            <person name="Ettema T.J."/>
        </authorList>
    </citation>
    <scope>NUCLEOTIDE SEQUENCE</scope>
</reference>
<name>A0A0F9V0J3_9ZZZZ</name>
<feature type="transmembrane region" description="Helical" evidence="1">
    <location>
        <begin position="186"/>
        <end position="207"/>
    </location>
</feature>
<dbReference type="InterPro" id="IPR043128">
    <property type="entry name" value="Rev_trsase/Diguanyl_cyclase"/>
</dbReference>
<dbReference type="Gene3D" id="3.30.70.270">
    <property type="match status" value="1"/>
</dbReference>
<feature type="transmembrane region" description="Helical" evidence="1">
    <location>
        <begin position="90"/>
        <end position="108"/>
    </location>
</feature>
<evidence type="ECO:0000256" key="1">
    <source>
        <dbReference type="SAM" id="Phobius"/>
    </source>
</evidence>
<evidence type="ECO:0000259" key="2">
    <source>
        <dbReference type="PROSITE" id="PS50887"/>
    </source>
</evidence>
<feature type="transmembrane region" description="Helical" evidence="1">
    <location>
        <begin position="60"/>
        <end position="78"/>
    </location>
</feature>
<dbReference type="PROSITE" id="PS50887">
    <property type="entry name" value="GGDEF"/>
    <property type="match status" value="1"/>
</dbReference>
<organism evidence="3">
    <name type="scientific">marine sediment metagenome</name>
    <dbReference type="NCBI Taxonomy" id="412755"/>
    <lineage>
        <taxon>unclassified sequences</taxon>
        <taxon>metagenomes</taxon>
        <taxon>ecological metagenomes</taxon>
    </lineage>
</organism>
<dbReference type="EMBL" id="LAZR01000729">
    <property type="protein sequence ID" value="KKN59358.1"/>
    <property type="molecule type" value="Genomic_DNA"/>
</dbReference>
<sequence length="392" mass="43522">MLDMTTLMAVLALTTVTSVLGLLVASALNRQVVAIRFWALGLTIIVCGAALQTVRAYIPLWISAIVITQGYFVLLWGARCYRLNTSASGFPLAMALTTLIQGSVFWLLQDSLRFSIMTHSAIVVLVSGFIIFELWRMQIPQRALVWVWAGIWSMHGLLYLRRFLLYQFDPVYIAAASFEAAETVEALNYLEGIVFLYCFSLLCVILATRSLQDELKLQATRDPLTNLLNRRAFEELALRQLTISQRQGEGVALLLLDLDKFKAINDAHGHSAGDRVLTAFAEQLSQHVRAQDLLCRFGGEEFVLLMPGADLLSAEALAERIRTQWQGQTFSNAQGVLSATVSIGYVCVSDGAEQGLYRLIDLADQALYDAKQCGRNCVRCWQPTEVLVAVSN</sequence>
<dbReference type="PANTHER" id="PTHR45138">
    <property type="entry name" value="REGULATORY COMPONENTS OF SENSORY TRANSDUCTION SYSTEM"/>
    <property type="match status" value="1"/>
</dbReference>
<dbReference type="Pfam" id="PF00990">
    <property type="entry name" value="GGDEF"/>
    <property type="match status" value="1"/>
</dbReference>
<protein>
    <recommendedName>
        <fullName evidence="2">GGDEF domain-containing protein</fullName>
    </recommendedName>
</protein>
<feature type="transmembrane region" description="Helical" evidence="1">
    <location>
        <begin position="35"/>
        <end position="54"/>
    </location>
</feature>
<dbReference type="InterPro" id="IPR050469">
    <property type="entry name" value="Diguanylate_Cyclase"/>
</dbReference>
<dbReference type="NCBIfam" id="TIGR00254">
    <property type="entry name" value="GGDEF"/>
    <property type="match status" value="1"/>
</dbReference>
<gene>
    <name evidence="3" type="ORF">LCGC14_0542980</name>
</gene>
<dbReference type="PANTHER" id="PTHR45138:SF9">
    <property type="entry name" value="DIGUANYLATE CYCLASE DGCM-RELATED"/>
    <property type="match status" value="1"/>
</dbReference>
<dbReference type="InterPro" id="IPR000160">
    <property type="entry name" value="GGDEF_dom"/>
</dbReference>
<comment type="caution">
    <text evidence="3">The sequence shown here is derived from an EMBL/GenBank/DDBJ whole genome shotgun (WGS) entry which is preliminary data.</text>
</comment>
<accession>A0A0F9V0J3</accession>
<dbReference type="InterPro" id="IPR029787">
    <property type="entry name" value="Nucleotide_cyclase"/>
</dbReference>
<dbReference type="FunFam" id="3.30.70.270:FF:000001">
    <property type="entry name" value="Diguanylate cyclase domain protein"/>
    <property type="match status" value="1"/>
</dbReference>
<dbReference type="AlphaFoldDB" id="A0A0F9V0J3"/>
<feature type="domain" description="GGDEF" evidence="2">
    <location>
        <begin position="249"/>
        <end position="383"/>
    </location>
</feature>
<dbReference type="GO" id="GO:0052621">
    <property type="term" value="F:diguanylate cyclase activity"/>
    <property type="evidence" value="ECO:0007669"/>
    <property type="project" value="TreeGrafter"/>
</dbReference>
<dbReference type="SUPFAM" id="SSF55073">
    <property type="entry name" value="Nucleotide cyclase"/>
    <property type="match status" value="1"/>
</dbReference>
<evidence type="ECO:0000313" key="3">
    <source>
        <dbReference type="EMBL" id="KKN59358.1"/>
    </source>
</evidence>
<keyword evidence="1" id="KW-0812">Transmembrane</keyword>
<feature type="transmembrane region" description="Helical" evidence="1">
    <location>
        <begin position="6"/>
        <end position="28"/>
    </location>
</feature>